<dbReference type="Pfam" id="PF22638">
    <property type="entry name" value="FlgK_D1"/>
    <property type="match status" value="1"/>
</dbReference>
<dbReference type="eggNOG" id="COG1256">
    <property type="taxonomic scope" value="Bacteria"/>
</dbReference>
<dbReference type="SUPFAM" id="SSF64518">
    <property type="entry name" value="Phase 1 flagellin"/>
    <property type="match status" value="1"/>
</dbReference>
<dbReference type="InterPro" id="IPR053927">
    <property type="entry name" value="FlgK_helical"/>
</dbReference>
<dbReference type="OrthoDB" id="9802553at2"/>
<dbReference type="InterPro" id="IPR010930">
    <property type="entry name" value="Flg_bb/hook_C_dom"/>
</dbReference>
<organism evidence="11 12">
    <name type="scientific">Clostridium bornimense</name>
    <dbReference type="NCBI Taxonomy" id="1216932"/>
    <lineage>
        <taxon>Bacteria</taxon>
        <taxon>Bacillati</taxon>
        <taxon>Bacillota</taxon>
        <taxon>Clostridia</taxon>
        <taxon>Eubacteriales</taxon>
        <taxon>Clostridiaceae</taxon>
        <taxon>Clostridium</taxon>
    </lineage>
</organism>
<protein>
    <recommendedName>
        <fullName evidence="4 7">Flagellar hook-associated protein 1</fullName>
        <shortName evidence="7">HAP1</shortName>
    </recommendedName>
</protein>
<feature type="domain" description="Flagellar basal-body/hook protein C-terminal" evidence="9">
    <location>
        <begin position="546"/>
        <end position="588"/>
    </location>
</feature>
<feature type="domain" description="Flagellar basal body rod protein N-terminal" evidence="8">
    <location>
        <begin position="8"/>
        <end position="37"/>
    </location>
</feature>
<gene>
    <name evidence="7" type="primary">flgK</name>
    <name evidence="11" type="ORF">CM240_1682</name>
</gene>
<dbReference type="InterPro" id="IPR001444">
    <property type="entry name" value="Flag_bb_rod_N"/>
</dbReference>
<keyword evidence="6 7" id="KW-0975">Bacterial flagellum</keyword>
<evidence type="ECO:0000256" key="7">
    <source>
        <dbReference type="RuleBase" id="RU362065"/>
    </source>
</evidence>
<dbReference type="Proteomes" id="UP000019426">
    <property type="component" value="Chromosome M2/40_rep1"/>
</dbReference>
<accession>W6SGJ8</accession>
<proteinExistence type="inferred from homology"/>
<sequence>MLGLMSTLNTAKSGINATQVNINVTSHNISNANTEGYSRQVAKLVTTTPFSAPSFSSMAGPGQFGTGVEVASVTRVRNHFLDYQVRNETSKQGEYEIKYETLSKVEGILNEPSDSGLTSIMSDFFKAWQDVSNSPADSNARTVLAQKTDALTGALNSYYNQLTKMQEDACESIKQTVYDVNSLLSQIDTINQEIIQVSVAGQSPNDLMDRRDLLLDQLSAKMNINVDRNQNFNGENVSPVDSNGVIDPTLIKSVFNQEIKSFSYVANIDKTGTANADGTYTYEVTYYTHGDMTSNTNARTIKVNMTEAEAKELSQTRVLWADKNGEAIKNGCETISENEVVDFSELNIFKPSSGELKGHQDVQEQLDEYITQINNVAKAMALAVNAVHSASADGSTDTMPFFVNSDVAKYNEDGTLKNLDEVLAAEKDITAGNISINKEILNDVMKINAGKDETSGEGDGKRALAIAQIMDTMMMIQNMSSSTTREEFVGTLEENEYGVLTIASDKKGMKVESYYKDIINKLGVQTQEANRVVTNQTALLSDFENQRLQVSGVSLDEEMVNLIQFQHAYGANAKIISTVDELLDVLINGLKK</sequence>
<comment type="similarity">
    <text evidence="3 7">Belongs to the flagella basal body rod proteins family.</text>
</comment>
<dbReference type="AlphaFoldDB" id="W6SGJ8"/>
<keyword evidence="11" id="KW-0969">Cilium</keyword>
<evidence type="ECO:0000256" key="1">
    <source>
        <dbReference type="ARBA" id="ARBA00004365"/>
    </source>
</evidence>
<keyword evidence="11" id="KW-0966">Cell projection</keyword>
<keyword evidence="11" id="KW-0282">Flagellum</keyword>
<keyword evidence="5 7" id="KW-0964">Secreted</keyword>
<evidence type="ECO:0000313" key="11">
    <source>
        <dbReference type="EMBL" id="CDM68840.1"/>
    </source>
</evidence>
<dbReference type="PRINTS" id="PR01005">
    <property type="entry name" value="FLGHOOKAP1"/>
</dbReference>
<dbReference type="PANTHER" id="PTHR30033">
    <property type="entry name" value="FLAGELLAR HOOK-ASSOCIATED PROTEIN 1"/>
    <property type="match status" value="1"/>
</dbReference>
<dbReference type="STRING" id="1216932.CM240_1682"/>
<dbReference type="GO" id="GO:0005576">
    <property type="term" value="C:extracellular region"/>
    <property type="evidence" value="ECO:0007669"/>
    <property type="project" value="UniProtKB-SubCell"/>
</dbReference>
<dbReference type="PANTHER" id="PTHR30033:SF1">
    <property type="entry name" value="FLAGELLAR HOOK-ASSOCIATED PROTEIN 1"/>
    <property type="match status" value="1"/>
</dbReference>
<evidence type="ECO:0000256" key="5">
    <source>
        <dbReference type="ARBA" id="ARBA00022525"/>
    </source>
</evidence>
<dbReference type="PATRIC" id="fig|1216932.3.peg.1676"/>
<reference evidence="11 12" key="1">
    <citation type="submission" date="2013-11" db="EMBL/GenBank/DDBJ databases">
        <title>Complete genome sequence of Clostridum sp. M2/40.</title>
        <authorList>
            <person name="Wibberg D."/>
            <person name="Puehler A."/>
            <person name="Schlueter A."/>
        </authorList>
    </citation>
    <scope>NUCLEOTIDE SEQUENCE [LARGE SCALE GENOMIC DNA]</scope>
    <source>
        <strain evidence="12">M2/40</strain>
    </source>
</reference>
<dbReference type="GO" id="GO:0044780">
    <property type="term" value="P:bacterial-type flagellum assembly"/>
    <property type="evidence" value="ECO:0007669"/>
    <property type="project" value="InterPro"/>
</dbReference>
<evidence type="ECO:0000256" key="2">
    <source>
        <dbReference type="ARBA" id="ARBA00004613"/>
    </source>
</evidence>
<comment type="subcellular location">
    <subcellularLocation>
        <location evidence="1 7">Bacterial flagellum</location>
    </subcellularLocation>
    <subcellularLocation>
        <location evidence="2 7">Secreted</location>
    </subcellularLocation>
</comment>
<name>W6SGJ8_9CLOT</name>
<keyword evidence="12" id="KW-1185">Reference proteome</keyword>
<dbReference type="GO" id="GO:0009424">
    <property type="term" value="C:bacterial-type flagellum hook"/>
    <property type="evidence" value="ECO:0007669"/>
    <property type="project" value="UniProtKB-UniRule"/>
</dbReference>
<evidence type="ECO:0000256" key="6">
    <source>
        <dbReference type="ARBA" id="ARBA00023143"/>
    </source>
</evidence>
<dbReference type="EMBL" id="HG917868">
    <property type="protein sequence ID" value="CDM68840.1"/>
    <property type="molecule type" value="Genomic_DNA"/>
</dbReference>
<dbReference type="HOGENOM" id="CLU_012762_1_1_9"/>
<dbReference type="InterPro" id="IPR002371">
    <property type="entry name" value="FlgK"/>
</dbReference>
<evidence type="ECO:0000259" key="9">
    <source>
        <dbReference type="Pfam" id="PF06429"/>
    </source>
</evidence>
<evidence type="ECO:0000259" key="8">
    <source>
        <dbReference type="Pfam" id="PF00460"/>
    </source>
</evidence>
<dbReference type="Pfam" id="PF06429">
    <property type="entry name" value="Flg_bbr_C"/>
    <property type="match status" value="1"/>
</dbReference>
<evidence type="ECO:0000313" key="12">
    <source>
        <dbReference type="Proteomes" id="UP000019426"/>
    </source>
</evidence>
<evidence type="ECO:0000256" key="3">
    <source>
        <dbReference type="ARBA" id="ARBA00009677"/>
    </source>
</evidence>
<dbReference type="GO" id="GO:0005198">
    <property type="term" value="F:structural molecule activity"/>
    <property type="evidence" value="ECO:0007669"/>
    <property type="project" value="UniProtKB-UniRule"/>
</dbReference>
<dbReference type="NCBIfam" id="TIGR02492">
    <property type="entry name" value="flgK_ends"/>
    <property type="match status" value="1"/>
</dbReference>
<evidence type="ECO:0000256" key="4">
    <source>
        <dbReference type="ARBA" id="ARBA00016244"/>
    </source>
</evidence>
<dbReference type="Pfam" id="PF00460">
    <property type="entry name" value="Flg_bb_rod"/>
    <property type="match status" value="1"/>
</dbReference>
<feature type="domain" description="Flagellar hook-associated protein FlgK helical" evidence="10">
    <location>
        <begin position="102"/>
        <end position="231"/>
    </location>
</feature>
<dbReference type="RefSeq" id="WP_044038272.1">
    <property type="nucleotide sequence ID" value="NZ_HG917868.1"/>
</dbReference>
<dbReference type="KEGG" id="clt:CM240_1682"/>
<evidence type="ECO:0000259" key="10">
    <source>
        <dbReference type="Pfam" id="PF22638"/>
    </source>
</evidence>